<evidence type="ECO:0000313" key="3">
    <source>
        <dbReference type="Proteomes" id="UP000466848"/>
    </source>
</evidence>
<dbReference type="RefSeq" id="WP_163066307.1">
    <property type="nucleotide sequence ID" value="NZ_CP048649.1"/>
</dbReference>
<evidence type="ECO:0000256" key="1">
    <source>
        <dbReference type="SAM" id="Phobius"/>
    </source>
</evidence>
<evidence type="ECO:0008006" key="4">
    <source>
        <dbReference type="Google" id="ProtNLM"/>
    </source>
</evidence>
<dbReference type="InterPro" id="IPR010540">
    <property type="entry name" value="CmpB_TMEM229"/>
</dbReference>
<name>A0A858BTA5_9FIRM</name>
<feature type="transmembrane region" description="Helical" evidence="1">
    <location>
        <begin position="61"/>
        <end position="85"/>
    </location>
</feature>
<accession>A0A858BTA5</accession>
<feature type="transmembrane region" description="Helical" evidence="1">
    <location>
        <begin position="7"/>
        <end position="25"/>
    </location>
</feature>
<keyword evidence="1" id="KW-1133">Transmembrane helix</keyword>
<dbReference type="Pfam" id="PF06541">
    <property type="entry name" value="ABC_trans_CmpB"/>
    <property type="match status" value="1"/>
</dbReference>
<evidence type="ECO:0000313" key="2">
    <source>
        <dbReference type="EMBL" id="QIB69231.1"/>
    </source>
</evidence>
<gene>
    <name evidence="2" type="ORF">Ami103574_07790</name>
</gene>
<feature type="transmembrane region" description="Helical" evidence="1">
    <location>
        <begin position="31"/>
        <end position="49"/>
    </location>
</feature>
<organism evidence="2 3">
    <name type="scientific">Aminipila butyrica</name>
    <dbReference type="NCBI Taxonomy" id="433296"/>
    <lineage>
        <taxon>Bacteria</taxon>
        <taxon>Bacillati</taxon>
        <taxon>Bacillota</taxon>
        <taxon>Clostridia</taxon>
        <taxon>Peptostreptococcales</taxon>
        <taxon>Anaerovoracaceae</taxon>
        <taxon>Aminipila</taxon>
    </lineage>
</organism>
<keyword evidence="1" id="KW-0472">Membrane</keyword>
<feature type="transmembrane region" description="Helical" evidence="1">
    <location>
        <begin position="97"/>
        <end position="119"/>
    </location>
</feature>
<dbReference type="EMBL" id="CP048649">
    <property type="protein sequence ID" value="QIB69231.1"/>
    <property type="molecule type" value="Genomic_DNA"/>
</dbReference>
<dbReference type="KEGG" id="abut:Ami103574_07790"/>
<dbReference type="AlphaFoldDB" id="A0A858BTA5"/>
<proteinExistence type="predicted"/>
<sequence length="137" mass="15644">MNSVKKALILFVAGGGAYYLIELMFRGYSHGSMFLVGGLCFLLVGLLNEQLSFDMPLKWQMLLGSLLITVVELISGLIVNSWLGLNVWDYSSLPFNLWGQISLLFTILWIPLSGGAILLDDYLRYRWFGEERPHYRF</sequence>
<keyword evidence="1" id="KW-0812">Transmembrane</keyword>
<dbReference type="Proteomes" id="UP000466848">
    <property type="component" value="Chromosome"/>
</dbReference>
<keyword evidence="3" id="KW-1185">Reference proteome</keyword>
<reference evidence="2 3" key="1">
    <citation type="submission" date="2020-02" db="EMBL/GenBank/DDBJ databases">
        <authorList>
            <person name="Kim Y.B."/>
            <person name="Roh S.W."/>
        </authorList>
    </citation>
    <scope>NUCLEOTIDE SEQUENCE [LARGE SCALE GENOMIC DNA]</scope>
    <source>
        <strain evidence="2 3">DSM 103574</strain>
    </source>
</reference>
<protein>
    <recommendedName>
        <fullName evidence="4">ABC-transporter type IV</fullName>
    </recommendedName>
</protein>